<dbReference type="EMBL" id="JAAOAO010000797">
    <property type="protein sequence ID" value="KAF5531303.1"/>
    <property type="molecule type" value="Genomic_DNA"/>
</dbReference>
<sequence>MSERTTAALPALPTELLFIIGSYLRDDELVGITGASTLLRQIFLHRRYAMIEFSGSVKHIAGCLIPLFSQDADRISIDMRKLIQTFTRTVTIRIWYQPYVAGRWPLRFATKDLQHFGTLLHSIDGLNGVNISLSFPCHRDRIAFNKALRKAGWWYTWIRHPLKPLCSLTFLDNPVVSNFNAVFRCFHPAALGAVRLPAGLNRKYYVKLSESMRARDLRALHVDRTAYNQARHVVPSLDDNFLGEIRKDFPRLEKLILHEDTPYLTIDSDFRSWPFGLVWFDDQAAFDLNIDKLVFEVSRMPRLRRFAFTLWYVRLHGHLVPHDWEDYKGIYRPKTMVEMDKFYIDKLVTVIMTRVPALEELCVSSNHPTFYRGTRRDDQIHVERESRHNLGEEKRFPSLVLDLK</sequence>
<protein>
    <recommendedName>
        <fullName evidence="3">F-box domain-containing protein</fullName>
    </recommendedName>
</protein>
<comment type="caution">
    <text evidence="1">The sequence shown here is derived from an EMBL/GenBank/DDBJ whole genome shotgun (WGS) entry which is preliminary data.</text>
</comment>
<gene>
    <name evidence="1" type="ORF">FNAPI_13293</name>
</gene>
<dbReference type="Proteomes" id="UP000574317">
    <property type="component" value="Unassembled WGS sequence"/>
</dbReference>
<keyword evidence="2" id="KW-1185">Reference proteome</keyword>
<evidence type="ECO:0008006" key="3">
    <source>
        <dbReference type="Google" id="ProtNLM"/>
    </source>
</evidence>
<name>A0A8H5I879_9HYPO</name>
<proteinExistence type="predicted"/>
<reference evidence="1 2" key="1">
    <citation type="submission" date="2020-05" db="EMBL/GenBank/DDBJ databases">
        <title>Identification and distribution of gene clusters putatively required for synthesis of sphingolipid metabolism inhibitors in phylogenetically diverse species of the filamentous fungus Fusarium.</title>
        <authorList>
            <person name="Kim H.-S."/>
            <person name="Busman M."/>
            <person name="Brown D.W."/>
            <person name="Divon H."/>
            <person name="Uhlig S."/>
            <person name="Proctor R.H."/>
        </authorList>
    </citation>
    <scope>NUCLEOTIDE SEQUENCE [LARGE SCALE GENOMIC DNA]</scope>
    <source>
        <strain evidence="1 2">NRRL 25196</strain>
    </source>
</reference>
<organism evidence="1 2">
    <name type="scientific">Fusarium napiforme</name>
    <dbReference type="NCBI Taxonomy" id="42672"/>
    <lineage>
        <taxon>Eukaryota</taxon>
        <taxon>Fungi</taxon>
        <taxon>Dikarya</taxon>
        <taxon>Ascomycota</taxon>
        <taxon>Pezizomycotina</taxon>
        <taxon>Sordariomycetes</taxon>
        <taxon>Hypocreomycetidae</taxon>
        <taxon>Hypocreales</taxon>
        <taxon>Nectriaceae</taxon>
        <taxon>Fusarium</taxon>
        <taxon>Fusarium fujikuroi species complex</taxon>
    </lineage>
</organism>
<dbReference type="AlphaFoldDB" id="A0A8H5I879"/>
<accession>A0A8H5I879</accession>
<evidence type="ECO:0000313" key="2">
    <source>
        <dbReference type="Proteomes" id="UP000574317"/>
    </source>
</evidence>
<evidence type="ECO:0000313" key="1">
    <source>
        <dbReference type="EMBL" id="KAF5531303.1"/>
    </source>
</evidence>